<dbReference type="PANTHER" id="PTHR46268">
    <property type="entry name" value="STRESS RESPONSE PROTEIN NHAX"/>
    <property type="match status" value="1"/>
</dbReference>
<protein>
    <submittedName>
        <fullName evidence="3">Nucleotide-binding universal stress UspA family protein</fullName>
    </submittedName>
</protein>
<comment type="similarity">
    <text evidence="1">Belongs to the universal stress protein A family.</text>
</comment>
<evidence type="ECO:0000259" key="2">
    <source>
        <dbReference type="Pfam" id="PF00582"/>
    </source>
</evidence>
<feature type="domain" description="UspA" evidence="2">
    <location>
        <begin position="142"/>
        <end position="263"/>
    </location>
</feature>
<dbReference type="EMBL" id="SHLI01000001">
    <property type="protein sequence ID" value="RZU98678.1"/>
    <property type="molecule type" value="Genomic_DNA"/>
</dbReference>
<dbReference type="InterPro" id="IPR006015">
    <property type="entry name" value="Universal_stress_UspA"/>
</dbReference>
<dbReference type="RefSeq" id="WP_130502969.1">
    <property type="nucleotide sequence ID" value="NZ_SHLI01000001.1"/>
</dbReference>
<dbReference type="InterPro" id="IPR006016">
    <property type="entry name" value="UspA"/>
</dbReference>
<proteinExistence type="inferred from homology"/>
<gene>
    <name evidence="3" type="ORF">EV698_0936</name>
</gene>
<dbReference type="Pfam" id="PF00582">
    <property type="entry name" value="Usp"/>
    <property type="match status" value="2"/>
</dbReference>
<name>A0A4Q8D056_9GAMM</name>
<sequence>MFKHALIGIDFSPAWPCVRRRVEALRDSGLERATLVYVLSSRYPAVPEESHRAWYEQRLTEEAEQLGASGLDVDWQIRTGEPGGELVAAADDTGADLLLIGSRGQSRFHEFFLGSIALDTARLAGLPLWLEPVGEECLASDRTVLLATDGSTAAKSAEAVFADLAGQAQRALAVTVLDDAGSESSAVAEAKSHLAELSEGIASLETRVAEGDPRRALTEIANAENVDLLVLGKRGRNPLQQLLLGSVAEAACRGLDVPVLLVPEEGN</sequence>
<dbReference type="AlphaFoldDB" id="A0A4Q8D056"/>
<dbReference type="OrthoDB" id="6872702at2"/>
<dbReference type="Proteomes" id="UP000292298">
    <property type="component" value="Unassembled WGS sequence"/>
</dbReference>
<dbReference type="PRINTS" id="PR01438">
    <property type="entry name" value="UNVRSLSTRESS"/>
</dbReference>
<organism evidence="3 4">
    <name type="scientific">Spiribacter vilamensis</name>
    <dbReference type="NCBI Taxonomy" id="531306"/>
    <lineage>
        <taxon>Bacteria</taxon>
        <taxon>Pseudomonadati</taxon>
        <taxon>Pseudomonadota</taxon>
        <taxon>Gammaproteobacteria</taxon>
        <taxon>Chromatiales</taxon>
        <taxon>Ectothiorhodospiraceae</taxon>
        <taxon>Spiribacter</taxon>
    </lineage>
</organism>
<comment type="caution">
    <text evidence="3">The sequence shown here is derived from an EMBL/GenBank/DDBJ whole genome shotgun (WGS) entry which is preliminary data.</text>
</comment>
<evidence type="ECO:0000256" key="1">
    <source>
        <dbReference type="ARBA" id="ARBA00008791"/>
    </source>
</evidence>
<dbReference type="Gene3D" id="3.40.50.620">
    <property type="entry name" value="HUPs"/>
    <property type="match status" value="2"/>
</dbReference>
<evidence type="ECO:0000313" key="3">
    <source>
        <dbReference type="EMBL" id="RZU98678.1"/>
    </source>
</evidence>
<evidence type="ECO:0000313" key="4">
    <source>
        <dbReference type="Proteomes" id="UP000292298"/>
    </source>
</evidence>
<reference evidence="3 4" key="1">
    <citation type="submission" date="2019-02" db="EMBL/GenBank/DDBJ databases">
        <title>Genomic Encyclopedia of Type Strains, Phase IV (KMG-IV): sequencing the most valuable type-strain genomes for metagenomic binning, comparative biology and taxonomic classification.</title>
        <authorList>
            <person name="Goeker M."/>
        </authorList>
    </citation>
    <scope>NUCLEOTIDE SEQUENCE [LARGE SCALE GENOMIC DNA]</scope>
    <source>
        <strain evidence="3 4">DSM 21056</strain>
    </source>
</reference>
<dbReference type="PANTHER" id="PTHR46268:SF26">
    <property type="entry name" value="UNIVERSAL STRESS PROTEIN MJ0577"/>
    <property type="match status" value="1"/>
</dbReference>
<accession>A0A4Q8D056</accession>
<keyword evidence="4" id="KW-1185">Reference proteome</keyword>
<dbReference type="CDD" id="cd00293">
    <property type="entry name" value="USP-like"/>
    <property type="match status" value="2"/>
</dbReference>
<dbReference type="SUPFAM" id="SSF52402">
    <property type="entry name" value="Adenine nucleotide alpha hydrolases-like"/>
    <property type="match status" value="2"/>
</dbReference>
<feature type="domain" description="UspA" evidence="2">
    <location>
        <begin position="1"/>
        <end position="129"/>
    </location>
</feature>
<dbReference type="InterPro" id="IPR014729">
    <property type="entry name" value="Rossmann-like_a/b/a_fold"/>
</dbReference>